<dbReference type="InterPro" id="IPR020846">
    <property type="entry name" value="MFS_dom"/>
</dbReference>
<gene>
    <name evidence="8" type="ORF">DSM100238_0817</name>
</gene>
<dbReference type="InterPro" id="IPR011701">
    <property type="entry name" value="MFS"/>
</dbReference>
<sequence>MATNTQPISPSSTRPAGSTAVASNPASNPAAHTPSRLDNRWMRAVVPALLIHISIGTVYCWSVFKQLIADQMHVAPSTIEWGFSLAIFFLGMSAAFLGPVVEKDIRRSALISLVCFVAGFAGTGASIAAGWLPGVFICYGAIMGVGLGVGYLTPVKNLMLWFADNKGLATGIAVAGFGLAKAIASPVMTWLIASVGLVNMFYVLAVVYAVMMFAGFLLIRRPAGYVYSAAARVRRRTVMRRPVFWAIWLAFYLNITCGLALISQEKDILHDALAVMPRFAGLDATTFAAATAGVISTVLAVDAVFNAVGRLGFSTLSDHCRRRETSYVVIFVMSVAVCLLQVVFHSIDNGTLWMILMMLFLVNAGYGGGFSTLPVLLEQHFGMSSVSTVHGLALSAWAFAGLSGNQLASFVVTHAADQSHRYAGLIPVLAVLYVVALVAIVLVMRDRKSADGGDSVNVAA</sequence>
<dbReference type="Gene3D" id="1.20.1250.20">
    <property type="entry name" value="MFS general substrate transporter like domains"/>
    <property type="match status" value="2"/>
</dbReference>
<feature type="transmembrane region" description="Helical" evidence="6">
    <location>
        <begin position="422"/>
        <end position="443"/>
    </location>
</feature>
<evidence type="ECO:0000256" key="3">
    <source>
        <dbReference type="ARBA" id="ARBA00022989"/>
    </source>
</evidence>
<keyword evidence="4 6" id="KW-0472">Membrane</keyword>
<feature type="transmembrane region" description="Helical" evidence="6">
    <location>
        <begin position="44"/>
        <end position="64"/>
    </location>
</feature>
<accession>A0A6A2V9E7</accession>
<comment type="subcellular location">
    <subcellularLocation>
        <location evidence="1">Cell membrane</location>
        <topology evidence="1">Multi-pass membrane protein</topology>
    </subcellularLocation>
</comment>
<keyword evidence="2 6" id="KW-0812">Transmembrane</keyword>
<feature type="transmembrane region" description="Helical" evidence="6">
    <location>
        <begin position="199"/>
        <end position="219"/>
    </location>
</feature>
<keyword evidence="9" id="KW-1185">Reference proteome</keyword>
<organism evidence="8 9">
    <name type="scientific">Bifidobacterium apri</name>
    <dbReference type="NCBI Taxonomy" id="1769423"/>
    <lineage>
        <taxon>Bacteria</taxon>
        <taxon>Bacillati</taxon>
        <taxon>Actinomycetota</taxon>
        <taxon>Actinomycetes</taxon>
        <taxon>Bifidobacteriales</taxon>
        <taxon>Bifidobacteriaceae</taxon>
        <taxon>Bifidobacterium</taxon>
    </lineage>
</organism>
<dbReference type="AlphaFoldDB" id="A0A6A2V9E7"/>
<dbReference type="GO" id="GO:0022857">
    <property type="term" value="F:transmembrane transporter activity"/>
    <property type="evidence" value="ECO:0007669"/>
    <property type="project" value="InterPro"/>
</dbReference>
<dbReference type="GO" id="GO:0005886">
    <property type="term" value="C:plasma membrane"/>
    <property type="evidence" value="ECO:0007669"/>
    <property type="project" value="UniProtKB-SubCell"/>
</dbReference>
<name>A0A6A2V9E7_9BIFI</name>
<feature type="transmembrane region" description="Helical" evidence="6">
    <location>
        <begin position="389"/>
        <end position="416"/>
    </location>
</feature>
<feature type="transmembrane region" description="Helical" evidence="6">
    <location>
        <begin position="284"/>
        <end position="305"/>
    </location>
</feature>
<evidence type="ECO:0000256" key="5">
    <source>
        <dbReference type="SAM" id="MobiDB-lite"/>
    </source>
</evidence>
<feature type="compositionally biased region" description="Polar residues" evidence="5">
    <location>
        <begin position="1"/>
        <end position="16"/>
    </location>
</feature>
<comment type="caution">
    <text evidence="8">The sequence shown here is derived from an EMBL/GenBank/DDBJ whole genome shotgun (WGS) entry which is preliminary data.</text>
</comment>
<dbReference type="PROSITE" id="PS50850">
    <property type="entry name" value="MFS"/>
    <property type="match status" value="1"/>
</dbReference>
<dbReference type="SUPFAM" id="SSF103473">
    <property type="entry name" value="MFS general substrate transporter"/>
    <property type="match status" value="1"/>
</dbReference>
<feature type="transmembrane region" description="Helical" evidence="6">
    <location>
        <begin position="326"/>
        <end position="347"/>
    </location>
</feature>
<evidence type="ECO:0000313" key="9">
    <source>
        <dbReference type="Proteomes" id="UP000440041"/>
    </source>
</evidence>
<dbReference type="PANTHER" id="PTHR11360:SF317">
    <property type="entry name" value="MAJOR FACILITATOR SUPERFAMILY (MFS) PROFILE DOMAIN-CONTAINING PROTEIN-RELATED"/>
    <property type="match status" value="1"/>
</dbReference>
<dbReference type="InterPro" id="IPR036259">
    <property type="entry name" value="MFS_trans_sf"/>
</dbReference>
<proteinExistence type="predicted"/>
<feature type="transmembrane region" description="Helical" evidence="6">
    <location>
        <begin position="243"/>
        <end position="264"/>
    </location>
</feature>
<reference evidence="8 9" key="1">
    <citation type="submission" date="2019-09" db="EMBL/GenBank/DDBJ databases">
        <title>Characterization of the phylogenetic diversity of two novel species belonging to the genus Bifidobacterium: Bifidobacterium cebidarum sp. nov. and Bifidobacterium leontopitheci sp. nov.</title>
        <authorList>
            <person name="Lugli G.A."/>
            <person name="Duranti S."/>
            <person name="Milani C."/>
            <person name="Turroni F."/>
            <person name="Ventura M."/>
        </authorList>
    </citation>
    <scope>NUCLEOTIDE SEQUENCE [LARGE SCALE GENOMIC DNA]</scope>
    <source>
        <strain evidence="8 9">DSM 100238</strain>
    </source>
</reference>
<evidence type="ECO:0000256" key="6">
    <source>
        <dbReference type="SAM" id="Phobius"/>
    </source>
</evidence>
<feature type="transmembrane region" description="Helical" evidence="6">
    <location>
        <begin position="109"/>
        <end position="128"/>
    </location>
</feature>
<evidence type="ECO:0000256" key="1">
    <source>
        <dbReference type="ARBA" id="ARBA00004651"/>
    </source>
</evidence>
<evidence type="ECO:0000313" key="8">
    <source>
        <dbReference type="EMBL" id="KAB8299385.1"/>
    </source>
</evidence>
<feature type="transmembrane region" description="Helical" evidence="6">
    <location>
        <begin position="353"/>
        <end position="377"/>
    </location>
</feature>
<dbReference type="PANTHER" id="PTHR11360">
    <property type="entry name" value="MONOCARBOXYLATE TRANSPORTER"/>
    <property type="match status" value="1"/>
</dbReference>
<protein>
    <submittedName>
        <fullName evidence="8">Permease MFS superfamily</fullName>
    </submittedName>
</protein>
<dbReference type="Pfam" id="PF07690">
    <property type="entry name" value="MFS_1"/>
    <property type="match status" value="1"/>
</dbReference>
<feature type="compositionally biased region" description="Low complexity" evidence="5">
    <location>
        <begin position="18"/>
        <end position="34"/>
    </location>
</feature>
<feature type="transmembrane region" description="Helical" evidence="6">
    <location>
        <begin position="79"/>
        <end position="97"/>
    </location>
</feature>
<dbReference type="CDD" id="cd17353">
    <property type="entry name" value="MFS_OFA_like"/>
    <property type="match status" value="1"/>
</dbReference>
<feature type="transmembrane region" description="Helical" evidence="6">
    <location>
        <begin position="134"/>
        <end position="155"/>
    </location>
</feature>
<keyword evidence="3 6" id="KW-1133">Transmembrane helix</keyword>
<evidence type="ECO:0000256" key="2">
    <source>
        <dbReference type="ARBA" id="ARBA00022692"/>
    </source>
</evidence>
<dbReference type="EMBL" id="WBSO01000004">
    <property type="protein sequence ID" value="KAB8299385.1"/>
    <property type="molecule type" value="Genomic_DNA"/>
</dbReference>
<evidence type="ECO:0000256" key="4">
    <source>
        <dbReference type="ARBA" id="ARBA00023136"/>
    </source>
</evidence>
<dbReference type="InterPro" id="IPR050327">
    <property type="entry name" value="Proton-linked_MCT"/>
</dbReference>
<dbReference type="Proteomes" id="UP000440041">
    <property type="component" value="Unassembled WGS sequence"/>
</dbReference>
<feature type="domain" description="Major facilitator superfamily (MFS) profile" evidence="7">
    <location>
        <begin position="40"/>
        <end position="448"/>
    </location>
</feature>
<feature type="transmembrane region" description="Helical" evidence="6">
    <location>
        <begin position="167"/>
        <end position="193"/>
    </location>
</feature>
<feature type="region of interest" description="Disordered" evidence="5">
    <location>
        <begin position="1"/>
        <end position="34"/>
    </location>
</feature>
<evidence type="ECO:0000259" key="7">
    <source>
        <dbReference type="PROSITE" id="PS50850"/>
    </source>
</evidence>